<accession>A0ABQ5VA24</accession>
<dbReference type="Gene3D" id="3.40.30.10">
    <property type="entry name" value="Glutaredoxin"/>
    <property type="match status" value="1"/>
</dbReference>
<feature type="domain" description="Thioredoxin-like fold" evidence="2">
    <location>
        <begin position="37"/>
        <end position="208"/>
    </location>
</feature>
<comment type="caution">
    <text evidence="3">The sequence shown here is derived from an EMBL/GenBank/DDBJ whole genome shotgun (WGS) entry which is preliminary data.</text>
</comment>
<organism evidence="3 4">
    <name type="scientific">Algimonas ampicilliniresistens</name>
    <dbReference type="NCBI Taxonomy" id="1298735"/>
    <lineage>
        <taxon>Bacteria</taxon>
        <taxon>Pseudomonadati</taxon>
        <taxon>Pseudomonadota</taxon>
        <taxon>Alphaproteobacteria</taxon>
        <taxon>Maricaulales</taxon>
        <taxon>Robiginitomaculaceae</taxon>
        <taxon>Algimonas</taxon>
    </lineage>
</organism>
<dbReference type="InterPro" id="IPR036249">
    <property type="entry name" value="Thioredoxin-like_sf"/>
</dbReference>
<dbReference type="SUPFAM" id="SSF52833">
    <property type="entry name" value="Thioredoxin-like"/>
    <property type="match status" value="1"/>
</dbReference>
<protein>
    <recommendedName>
        <fullName evidence="2">Thioredoxin-like fold domain-containing protein</fullName>
    </recommendedName>
</protein>
<dbReference type="RefSeq" id="WP_284389163.1">
    <property type="nucleotide sequence ID" value="NZ_BSNK01000001.1"/>
</dbReference>
<evidence type="ECO:0000313" key="3">
    <source>
        <dbReference type="EMBL" id="GLQ23594.1"/>
    </source>
</evidence>
<keyword evidence="1" id="KW-0732">Signal</keyword>
<sequence>MIRVTLLALTLLAATPALAQDRTTALNSTPAYMLSEAPTDHTMGSVDAPDTLILYASNVCPHCGTWFANDWPVVKSELVDTGKLRLVFRPLPSAPINLSITGFIMAECAPAETYMTVIEDQFARQSTILSAQDGAIIKAQYDAIAKVAGLEDETAIAECLANEGHFDTLQTSANRAGAAGITGIPSFIFNGEVMSGDNDAAAIMRWVNEN</sequence>
<dbReference type="EMBL" id="BSNK01000001">
    <property type="protein sequence ID" value="GLQ23594.1"/>
    <property type="molecule type" value="Genomic_DNA"/>
</dbReference>
<dbReference type="InterPro" id="IPR012336">
    <property type="entry name" value="Thioredoxin-like_fold"/>
</dbReference>
<feature type="signal peptide" evidence="1">
    <location>
        <begin position="1"/>
        <end position="19"/>
    </location>
</feature>
<gene>
    <name evidence="3" type="ORF">GCM10007853_14680</name>
</gene>
<dbReference type="Proteomes" id="UP001161391">
    <property type="component" value="Unassembled WGS sequence"/>
</dbReference>
<keyword evidence="4" id="KW-1185">Reference proteome</keyword>
<name>A0ABQ5VA24_9PROT</name>
<reference evidence="3" key="1">
    <citation type="journal article" date="2014" name="Int. J. Syst. Evol. Microbiol.">
        <title>Complete genome of a new Firmicutes species belonging to the dominant human colonic microbiota ('Ruminococcus bicirculans') reveals two chromosomes and a selective capacity to utilize plant glucans.</title>
        <authorList>
            <consortium name="NISC Comparative Sequencing Program"/>
            <person name="Wegmann U."/>
            <person name="Louis P."/>
            <person name="Goesmann A."/>
            <person name="Henrissat B."/>
            <person name="Duncan S.H."/>
            <person name="Flint H.J."/>
        </authorList>
    </citation>
    <scope>NUCLEOTIDE SEQUENCE</scope>
    <source>
        <strain evidence="3">NBRC 108219</strain>
    </source>
</reference>
<feature type="chain" id="PRO_5047482650" description="Thioredoxin-like fold domain-containing protein" evidence="1">
    <location>
        <begin position="20"/>
        <end position="210"/>
    </location>
</feature>
<evidence type="ECO:0000256" key="1">
    <source>
        <dbReference type="SAM" id="SignalP"/>
    </source>
</evidence>
<proteinExistence type="predicted"/>
<dbReference type="Pfam" id="PF13462">
    <property type="entry name" value="Thioredoxin_4"/>
    <property type="match status" value="1"/>
</dbReference>
<evidence type="ECO:0000259" key="2">
    <source>
        <dbReference type="Pfam" id="PF13462"/>
    </source>
</evidence>
<evidence type="ECO:0000313" key="4">
    <source>
        <dbReference type="Proteomes" id="UP001161391"/>
    </source>
</evidence>
<reference evidence="3" key="2">
    <citation type="submission" date="2023-01" db="EMBL/GenBank/DDBJ databases">
        <title>Draft genome sequence of Algimonas ampicilliniresistens strain NBRC 108219.</title>
        <authorList>
            <person name="Sun Q."/>
            <person name="Mori K."/>
        </authorList>
    </citation>
    <scope>NUCLEOTIDE SEQUENCE</scope>
    <source>
        <strain evidence="3">NBRC 108219</strain>
    </source>
</reference>